<dbReference type="PANTHER" id="PTHR46124:SF2">
    <property type="entry name" value="D-AMINOACYL-TRNA DEACYLASE"/>
    <property type="match status" value="1"/>
</dbReference>
<keyword evidence="2 4" id="KW-0479">Metal-binding</keyword>
<dbReference type="SUPFAM" id="SSF51556">
    <property type="entry name" value="Metallo-dependent hydrolases"/>
    <property type="match status" value="1"/>
</dbReference>
<evidence type="ECO:0000256" key="1">
    <source>
        <dbReference type="ARBA" id="ARBA00009275"/>
    </source>
</evidence>
<keyword evidence="3 5" id="KW-0378">Hydrolase</keyword>
<evidence type="ECO:0000313" key="5">
    <source>
        <dbReference type="EMBL" id="QTD53200.1"/>
    </source>
</evidence>
<dbReference type="InterPro" id="IPR018228">
    <property type="entry name" value="DNase_TatD-rel_CS"/>
</dbReference>
<evidence type="ECO:0000256" key="4">
    <source>
        <dbReference type="PIRSR" id="PIRSR005902-1"/>
    </source>
</evidence>
<evidence type="ECO:0000256" key="3">
    <source>
        <dbReference type="ARBA" id="ARBA00022801"/>
    </source>
</evidence>
<feature type="binding site" evidence="4">
    <location>
        <position position="201"/>
    </location>
    <ligand>
        <name>a divalent metal cation</name>
        <dbReference type="ChEBI" id="CHEBI:60240"/>
        <label>1</label>
    </ligand>
</feature>
<dbReference type="InterPro" id="IPR001130">
    <property type="entry name" value="TatD-like"/>
</dbReference>
<dbReference type="PIRSF" id="PIRSF005902">
    <property type="entry name" value="DNase_TatD"/>
    <property type="match status" value="1"/>
</dbReference>
<reference evidence="5" key="1">
    <citation type="submission" date="2021-03" db="EMBL/GenBank/DDBJ databases">
        <title>Acanthopleuribacteraceae sp. M133.</title>
        <authorList>
            <person name="Wang G."/>
        </authorList>
    </citation>
    <scope>NUCLEOTIDE SEQUENCE</scope>
    <source>
        <strain evidence="5">M133</strain>
    </source>
</reference>
<dbReference type="CDD" id="cd01310">
    <property type="entry name" value="TatD_DNAse"/>
    <property type="match status" value="1"/>
</dbReference>
<feature type="binding site" evidence="4">
    <location>
        <position position="127"/>
    </location>
    <ligand>
        <name>a divalent metal cation</name>
        <dbReference type="ChEBI" id="CHEBI:60240"/>
        <label>2</label>
    </ligand>
</feature>
<dbReference type="FunFam" id="3.20.20.140:FF:000005">
    <property type="entry name" value="TatD family hydrolase"/>
    <property type="match status" value="1"/>
</dbReference>
<accession>A0A8A4TUK8</accession>
<dbReference type="RefSeq" id="WP_237383300.1">
    <property type="nucleotide sequence ID" value="NZ_CP071793.1"/>
</dbReference>
<dbReference type="GO" id="GO:0005829">
    <property type="term" value="C:cytosol"/>
    <property type="evidence" value="ECO:0007669"/>
    <property type="project" value="TreeGrafter"/>
</dbReference>
<feature type="binding site" evidence="4">
    <location>
        <position position="151"/>
    </location>
    <ligand>
        <name>a divalent metal cation</name>
        <dbReference type="ChEBI" id="CHEBI:60240"/>
        <label>2</label>
    </ligand>
</feature>
<dbReference type="AlphaFoldDB" id="A0A8A4TUK8"/>
<dbReference type="KEGG" id="scor:J3U87_12150"/>
<dbReference type="Pfam" id="PF01026">
    <property type="entry name" value="TatD_DNase"/>
    <property type="match status" value="1"/>
</dbReference>
<dbReference type="InterPro" id="IPR015991">
    <property type="entry name" value="TatD/YcfH-like"/>
</dbReference>
<sequence>MIDSHSHIYGSRFQSDQQDVIDRAIAAGIRHLLQVGCNLEESRTVVELAERVPGIYASVGVHPHDASTVDDGVLDAIEGLLDHPKVVSWGEIGLDFYYDNSPRDIQCQAFEAQLVRACANEVPVVIHTRDAEPETLEVLSARVPSRGGHVHCFTGTAPMAKSLLDLGFHIGFTGIITFRSAAELREVVRMVPLERLLIETDSPYLAPVPHRGKRNEPAYVTHVAEAIAAIKEIPLQDVVEATNQNFYRVYEKAGLTWELLGAA</sequence>
<dbReference type="EMBL" id="CP071793">
    <property type="protein sequence ID" value="QTD53200.1"/>
    <property type="molecule type" value="Genomic_DNA"/>
</dbReference>
<dbReference type="GO" id="GO:0004536">
    <property type="term" value="F:DNA nuclease activity"/>
    <property type="evidence" value="ECO:0007669"/>
    <property type="project" value="InterPro"/>
</dbReference>
<organism evidence="5 6">
    <name type="scientific">Sulfidibacter corallicola</name>
    <dbReference type="NCBI Taxonomy" id="2818388"/>
    <lineage>
        <taxon>Bacteria</taxon>
        <taxon>Pseudomonadati</taxon>
        <taxon>Acidobacteriota</taxon>
        <taxon>Holophagae</taxon>
        <taxon>Acanthopleuribacterales</taxon>
        <taxon>Acanthopleuribacteraceae</taxon>
        <taxon>Sulfidibacter</taxon>
    </lineage>
</organism>
<feature type="binding site" evidence="4">
    <location>
        <position position="5"/>
    </location>
    <ligand>
        <name>a divalent metal cation</name>
        <dbReference type="ChEBI" id="CHEBI:60240"/>
        <label>1</label>
    </ligand>
</feature>
<dbReference type="Proteomes" id="UP000663929">
    <property type="component" value="Chromosome"/>
</dbReference>
<keyword evidence="6" id="KW-1185">Reference proteome</keyword>
<dbReference type="PROSITE" id="PS01091">
    <property type="entry name" value="TATD_3"/>
    <property type="match status" value="1"/>
</dbReference>
<evidence type="ECO:0000256" key="2">
    <source>
        <dbReference type="ARBA" id="ARBA00022723"/>
    </source>
</evidence>
<comment type="similarity">
    <text evidence="1">Belongs to the metallo-dependent hydrolases superfamily. TatD-type hydrolase family.</text>
</comment>
<proteinExistence type="inferred from homology"/>
<dbReference type="PANTHER" id="PTHR46124">
    <property type="entry name" value="D-AMINOACYL-TRNA DEACYLASE"/>
    <property type="match status" value="1"/>
</dbReference>
<dbReference type="NCBIfam" id="TIGR00010">
    <property type="entry name" value="YchF/TatD family DNA exonuclease"/>
    <property type="match status" value="1"/>
</dbReference>
<feature type="binding site" evidence="4">
    <location>
        <position position="91"/>
    </location>
    <ligand>
        <name>a divalent metal cation</name>
        <dbReference type="ChEBI" id="CHEBI:60240"/>
        <label>1</label>
    </ligand>
</feature>
<dbReference type="Gene3D" id="3.20.20.140">
    <property type="entry name" value="Metal-dependent hydrolases"/>
    <property type="match status" value="1"/>
</dbReference>
<name>A0A8A4TUK8_SULCO</name>
<dbReference type="GO" id="GO:0046872">
    <property type="term" value="F:metal ion binding"/>
    <property type="evidence" value="ECO:0007669"/>
    <property type="project" value="UniProtKB-KW"/>
</dbReference>
<gene>
    <name evidence="5" type="ORF">J3U87_12150</name>
</gene>
<dbReference type="InterPro" id="IPR032466">
    <property type="entry name" value="Metal_Hydrolase"/>
</dbReference>
<dbReference type="GO" id="GO:0016788">
    <property type="term" value="F:hydrolase activity, acting on ester bonds"/>
    <property type="evidence" value="ECO:0007669"/>
    <property type="project" value="InterPro"/>
</dbReference>
<evidence type="ECO:0000313" key="6">
    <source>
        <dbReference type="Proteomes" id="UP000663929"/>
    </source>
</evidence>
<feature type="binding site" evidence="4">
    <location>
        <position position="7"/>
    </location>
    <ligand>
        <name>a divalent metal cation</name>
        <dbReference type="ChEBI" id="CHEBI:60240"/>
        <label>1</label>
    </ligand>
</feature>
<protein>
    <submittedName>
        <fullName evidence="5">TatD family hydrolase</fullName>
    </submittedName>
</protein>